<sequence>MIFAAEVLFTCRNQLVMSLVILKIGRYDPQFKSILVIGLGIILAVAVGAGLNRAVVSLPAGLKKLSVLTMIVLSAGATYLSGGSGSQLSPFVFGLLLGSIFGTGIPVYTYLETSRIMKTPAAYQGRSTALLRFVGIFLTLIMALVLGFFEGRVKSSVALYFSVGAILLLVIFCLVLLQSAREKTPDTQKKSLSSCSEIFVCLLAWVAWYGNLAGQNLAAGSLCLLPN</sequence>
<feature type="transmembrane region" description="Helical" evidence="1">
    <location>
        <begin position="34"/>
        <end position="53"/>
    </location>
</feature>
<dbReference type="AlphaFoldDB" id="A0AAW5YW70"/>
<evidence type="ECO:0000313" key="2">
    <source>
        <dbReference type="EMBL" id="MDA3768339.1"/>
    </source>
</evidence>
<name>A0AAW5YW70_9LACO</name>
<keyword evidence="1" id="KW-0812">Transmembrane</keyword>
<feature type="transmembrane region" description="Helical" evidence="1">
    <location>
        <begin position="129"/>
        <end position="149"/>
    </location>
</feature>
<dbReference type="SUPFAM" id="SSF103473">
    <property type="entry name" value="MFS general substrate transporter"/>
    <property type="match status" value="1"/>
</dbReference>
<feature type="transmembrane region" description="Helical" evidence="1">
    <location>
        <begin position="88"/>
        <end position="108"/>
    </location>
</feature>
<dbReference type="EMBL" id="JAQIEY010000026">
    <property type="protein sequence ID" value="MDA3768339.1"/>
    <property type="molecule type" value="Genomic_DNA"/>
</dbReference>
<dbReference type="InterPro" id="IPR036259">
    <property type="entry name" value="MFS_trans_sf"/>
</dbReference>
<dbReference type="Proteomes" id="UP001210502">
    <property type="component" value="Unassembled WGS sequence"/>
</dbReference>
<evidence type="ECO:0000313" key="3">
    <source>
        <dbReference type="Proteomes" id="UP001210502"/>
    </source>
</evidence>
<protein>
    <submittedName>
        <fullName evidence="2">GPR1/FUN34/YaaH family transporter</fullName>
    </submittedName>
</protein>
<comment type="caution">
    <text evidence="2">The sequence shown here is derived from an EMBL/GenBank/DDBJ whole genome shotgun (WGS) entry which is preliminary data.</text>
</comment>
<keyword evidence="1" id="KW-0472">Membrane</keyword>
<accession>A0AAW5YW70</accession>
<dbReference type="RefSeq" id="WP_271024762.1">
    <property type="nucleotide sequence ID" value="NZ_JAQIEY010000026.1"/>
</dbReference>
<organism evidence="2 3">
    <name type="scientific">Lactobacillus delbrueckii</name>
    <dbReference type="NCBI Taxonomy" id="1584"/>
    <lineage>
        <taxon>Bacteria</taxon>
        <taxon>Bacillati</taxon>
        <taxon>Bacillota</taxon>
        <taxon>Bacilli</taxon>
        <taxon>Lactobacillales</taxon>
        <taxon>Lactobacillaceae</taxon>
        <taxon>Lactobacillus</taxon>
    </lineage>
</organism>
<feature type="transmembrane region" description="Helical" evidence="1">
    <location>
        <begin position="198"/>
        <end position="218"/>
    </location>
</feature>
<evidence type="ECO:0000256" key="1">
    <source>
        <dbReference type="SAM" id="Phobius"/>
    </source>
</evidence>
<feature type="transmembrane region" description="Helical" evidence="1">
    <location>
        <begin position="65"/>
        <end position="82"/>
    </location>
</feature>
<proteinExistence type="predicted"/>
<reference evidence="2" key="1">
    <citation type="submission" date="2023-01" db="EMBL/GenBank/DDBJ databases">
        <title>Sequencing of the bacterial strains from artisanal fermented milk Matsoni.</title>
        <authorList>
            <person name="Rozman V."/>
            <person name="Accetto T."/>
            <person name="Bogovic Matijasic B."/>
        </authorList>
    </citation>
    <scope>NUCLEOTIDE SEQUENCE</scope>
    <source>
        <strain evidence="2">Lbl333</strain>
    </source>
</reference>
<feature type="transmembrane region" description="Helical" evidence="1">
    <location>
        <begin position="155"/>
        <end position="177"/>
    </location>
</feature>
<gene>
    <name evidence="2" type="ORF">PF586_07775</name>
</gene>
<keyword evidence="1" id="KW-1133">Transmembrane helix</keyword>